<dbReference type="Gene3D" id="2.40.50.100">
    <property type="match status" value="1"/>
</dbReference>
<keyword evidence="4" id="KW-1185">Reference proteome</keyword>
<dbReference type="AlphaFoldDB" id="E1R842"/>
<dbReference type="PANTHER" id="PTHR30469">
    <property type="entry name" value="MULTIDRUG RESISTANCE PROTEIN MDTA"/>
    <property type="match status" value="1"/>
</dbReference>
<dbReference type="eggNOG" id="COG0845">
    <property type="taxonomic scope" value="Bacteria"/>
</dbReference>
<evidence type="ECO:0000313" key="4">
    <source>
        <dbReference type="Proteomes" id="UP000002318"/>
    </source>
</evidence>
<dbReference type="HOGENOM" id="CLU_018816_1_2_12"/>
<comment type="similarity">
    <text evidence="1">Belongs to the membrane fusion protein (MFP) (TC 8.A.1) family.</text>
</comment>
<proteinExistence type="inferred from homology"/>
<accession>E1R842</accession>
<dbReference type="OrthoDB" id="356806at2"/>
<evidence type="ECO:0000256" key="1">
    <source>
        <dbReference type="ARBA" id="ARBA00009477"/>
    </source>
</evidence>
<gene>
    <name evidence="3" type="ordered locus">Spirs_3811</name>
</gene>
<name>E1R842_SEDSS</name>
<dbReference type="Gene3D" id="1.10.287.470">
    <property type="entry name" value="Helix hairpin bin"/>
    <property type="match status" value="1"/>
</dbReference>
<evidence type="ECO:0000256" key="2">
    <source>
        <dbReference type="SAM" id="SignalP"/>
    </source>
</evidence>
<dbReference type="PROSITE" id="PS51257">
    <property type="entry name" value="PROKAR_LIPOPROTEIN"/>
    <property type="match status" value="1"/>
</dbReference>
<dbReference type="SUPFAM" id="SSF111369">
    <property type="entry name" value="HlyD-like secretion proteins"/>
    <property type="match status" value="1"/>
</dbReference>
<dbReference type="GO" id="GO:1990281">
    <property type="term" value="C:efflux pump complex"/>
    <property type="evidence" value="ECO:0007669"/>
    <property type="project" value="TreeGrafter"/>
</dbReference>
<keyword evidence="2" id="KW-0732">Signal</keyword>
<dbReference type="RefSeq" id="WP_013256356.1">
    <property type="nucleotide sequence ID" value="NC_014364.1"/>
</dbReference>
<dbReference type="InterPro" id="IPR006143">
    <property type="entry name" value="RND_pump_MFP"/>
</dbReference>
<dbReference type="KEGG" id="ssm:Spirs_3811"/>
<dbReference type="PANTHER" id="PTHR30469:SF20">
    <property type="entry name" value="EFFLUX RND TRANSPORTER PERIPLASMIC ADAPTOR SUBUNIT"/>
    <property type="match status" value="1"/>
</dbReference>
<sequence>MNISTLKITALLLSLVVFFSSCTGKDDATEAQESMESIQKQNGIPVRIRTIEPEVFSVYRKYPTTLRALSESTAYSLLNDVVREIKFEVGDHVSRDQIVLSFSRDNASFLQAEANFKNAETTYKRSSALFENAGLSKQEFDNVRTQYEVARAAYKSAADMVDVKAPISGYISSIDVRQTENVSQGTALFTVTASNGFEARLYATTDEVSDIHVGTRARIQEGASTIEGSVTQVPLIMDSSRQAFPVVVNFPGVVTGLVSGMSSDVALETYRNEEAVVVSRTDLVRINGGWGVFIVQDGQAELQPVETGKENGLEIEVVSGLLPGDAMISEVRDGLSSGDKVLVVPGLSD</sequence>
<dbReference type="STRING" id="573413.Spirs_3811"/>
<feature type="signal peptide" evidence="2">
    <location>
        <begin position="1"/>
        <end position="24"/>
    </location>
</feature>
<protein>
    <submittedName>
        <fullName evidence="3">Efflux transporter, RND family, MFP subunit</fullName>
    </submittedName>
</protein>
<dbReference type="Proteomes" id="UP000002318">
    <property type="component" value="Chromosome"/>
</dbReference>
<evidence type="ECO:0000313" key="3">
    <source>
        <dbReference type="EMBL" id="ADK82897.1"/>
    </source>
</evidence>
<reference evidence="3 4" key="1">
    <citation type="journal article" date="2010" name="Stand. Genomic Sci.">
        <title>Complete genome sequence of Spirochaeta smaragdinae type strain (SEBR 4228).</title>
        <authorList>
            <person name="Mavromatis K."/>
            <person name="Yasawong M."/>
            <person name="Chertkov O."/>
            <person name="Lapidus A."/>
            <person name="Lucas S."/>
            <person name="Nolan M."/>
            <person name="Del Rio T.G."/>
            <person name="Tice H."/>
            <person name="Cheng J.F."/>
            <person name="Pitluck S."/>
            <person name="Liolios K."/>
            <person name="Ivanova N."/>
            <person name="Tapia R."/>
            <person name="Han C."/>
            <person name="Bruce D."/>
            <person name="Goodwin L."/>
            <person name="Pati A."/>
            <person name="Chen A."/>
            <person name="Palaniappan K."/>
            <person name="Land M."/>
            <person name="Hauser L."/>
            <person name="Chang Y.J."/>
            <person name="Jeffries C.D."/>
            <person name="Detter J.C."/>
            <person name="Rohde M."/>
            <person name="Brambilla E."/>
            <person name="Spring S."/>
            <person name="Goker M."/>
            <person name="Sikorski J."/>
            <person name="Woyke T."/>
            <person name="Bristow J."/>
            <person name="Eisen J.A."/>
            <person name="Markowitz V."/>
            <person name="Hugenholtz P."/>
            <person name="Klenk H.P."/>
            <person name="Kyrpides N.C."/>
        </authorList>
    </citation>
    <scope>NUCLEOTIDE SEQUENCE [LARGE SCALE GENOMIC DNA]</scope>
    <source>
        <strain evidence="4">DSM 11293 / JCM 15392 / SEBR 4228</strain>
    </source>
</reference>
<dbReference type="EMBL" id="CP002116">
    <property type="protein sequence ID" value="ADK82897.1"/>
    <property type="molecule type" value="Genomic_DNA"/>
</dbReference>
<feature type="chain" id="PRO_5003150766" evidence="2">
    <location>
        <begin position="25"/>
        <end position="349"/>
    </location>
</feature>
<dbReference type="Gene3D" id="2.40.420.20">
    <property type="match status" value="1"/>
</dbReference>
<dbReference type="GO" id="GO:0015562">
    <property type="term" value="F:efflux transmembrane transporter activity"/>
    <property type="evidence" value="ECO:0007669"/>
    <property type="project" value="TreeGrafter"/>
</dbReference>
<organism evidence="3 4">
    <name type="scientific">Sediminispirochaeta smaragdinae (strain DSM 11293 / JCM 15392 / SEBR 4228)</name>
    <name type="common">Spirochaeta smaragdinae</name>
    <dbReference type="NCBI Taxonomy" id="573413"/>
    <lineage>
        <taxon>Bacteria</taxon>
        <taxon>Pseudomonadati</taxon>
        <taxon>Spirochaetota</taxon>
        <taxon>Spirochaetia</taxon>
        <taxon>Spirochaetales</taxon>
        <taxon>Spirochaetaceae</taxon>
        <taxon>Sediminispirochaeta</taxon>
    </lineage>
</organism>
<dbReference type="NCBIfam" id="TIGR01730">
    <property type="entry name" value="RND_mfp"/>
    <property type="match status" value="1"/>
</dbReference>